<comment type="caution">
    <text evidence="1">The sequence shown here is derived from an EMBL/GenBank/DDBJ whole genome shotgun (WGS) entry which is preliminary data.</text>
</comment>
<evidence type="ECO:0000313" key="2">
    <source>
        <dbReference type="Proteomes" id="UP000002985"/>
    </source>
</evidence>
<name>I3IKW6_9BACT</name>
<dbReference type="AlphaFoldDB" id="I3IKW6"/>
<evidence type="ECO:0000313" key="1">
    <source>
        <dbReference type="EMBL" id="GAB62361.1"/>
    </source>
</evidence>
<dbReference type="Proteomes" id="UP000002985">
    <property type="component" value="Unassembled WGS sequence"/>
</dbReference>
<gene>
    <name evidence="1" type="ORF">KSU1_C0765</name>
</gene>
<protein>
    <submittedName>
        <fullName evidence="1">Uncharacterized protein</fullName>
    </submittedName>
</protein>
<dbReference type="STRING" id="247490.KSU1_C0765"/>
<organism evidence="1 2">
    <name type="scientific">Candidatus Jettenia caeni</name>
    <dbReference type="NCBI Taxonomy" id="247490"/>
    <lineage>
        <taxon>Bacteria</taxon>
        <taxon>Pseudomonadati</taxon>
        <taxon>Planctomycetota</taxon>
        <taxon>Candidatus Brocadiia</taxon>
        <taxon>Candidatus Brocadiales</taxon>
        <taxon>Candidatus Brocadiaceae</taxon>
        <taxon>Candidatus Jettenia</taxon>
    </lineage>
</organism>
<accession>I3IKW6</accession>
<dbReference type="EMBL" id="BAFH01000003">
    <property type="protein sequence ID" value="GAB62361.1"/>
    <property type="molecule type" value="Genomic_DNA"/>
</dbReference>
<sequence>MERSMRFFGSLAVLFCTLVLTGGYVFGEDNAGRLTKEAFAQKTKRLQLPFIVQGTSGALHTAGYLTKYRASRITCAGFYRYHAPKYVL</sequence>
<reference evidence="1 2" key="1">
    <citation type="journal article" date="2012" name="FEBS Lett.">
        <title>Anammox organism KSU-1 expresses a NirK-type copper-containing nitrite reductase instead of a NirS-type with cytochrome cd1.</title>
        <authorList>
            <person name="Hira D."/>
            <person name="Toh H."/>
            <person name="Migita C.T."/>
            <person name="Okubo H."/>
            <person name="Nishiyama T."/>
            <person name="Hattori M."/>
            <person name="Furukawa K."/>
            <person name="Fujii T."/>
        </authorList>
    </citation>
    <scope>NUCLEOTIDE SEQUENCE [LARGE SCALE GENOMIC DNA]</scope>
</reference>
<keyword evidence="2" id="KW-1185">Reference proteome</keyword>
<proteinExistence type="predicted"/>